<keyword evidence="7 8" id="KW-0456">Lyase</keyword>
<evidence type="ECO:0000256" key="3">
    <source>
        <dbReference type="ARBA" id="ARBA00022723"/>
    </source>
</evidence>
<keyword evidence="11" id="KW-1185">Reference proteome</keyword>
<evidence type="ECO:0000259" key="9">
    <source>
        <dbReference type="PROSITE" id="PS51918"/>
    </source>
</evidence>
<keyword evidence="4 8" id="KW-0460">Magnesium</keyword>
<evidence type="ECO:0000313" key="10">
    <source>
        <dbReference type="EMBL" id="MCM2374139.1"/>
    </source>
</evidence>
<feature type="binding site" evidence="8">
    <location>
        <begin position="184"/>
        <end position="186"/>
    </location>
    <ligand>
        <name>S-adenosyl-L-methionine</name>
        <dbReference type="ChEBI" id="CHEBI:59789"/>
    </ligand>
</feature>
<feature type="binding site" evidence="8">
    <location>
        <position position="69"/>
    </location>
    <ligand>
        <name>substrate</name>
    </ligand>
</feature>
<dbReference type="Gene3D" id="3.20.20.70">
    <property type="entry name" value="Aldolase class I"/>
    <property type="match status" value="1"/>
</dbReference>
<keyword evidence="3 8" id="KW-0479">Metal-binding</keyword>
<dbReference type="Proteomes" id="UP001202961">
    <property type="component" value="Unassembled WGS sequence"/>
</dbReference>
<evidence type="ECO:0000256" key="7">
    <source>
        <dbReference type="ARBA" id="ARBA00023239"/>
    </source>
</evidence>
<comment type="cofactor">
    <cofactor evidence="8">
        <name>[4Fe-4S] cluster</name>
        <dbReference type="ChEBI" id="CHEBI:49883"/>
    </cofactor>
    <text evidence="8">Binds 1 [4Fe-4S] cluster. The cluster is coordinated with 3 cysteines and an exchangeable S-adenosyl-L-methionine.</text>
</comment>
<dbReference type="SUPFAM" id="SSF102114">
    <property type="entry name" value="Radical SAM enzymes"/>
    <property type="match status" value="1"/>
</dbReference>
<comment type="pathway">
    <text evidence="8">Purine metabolism; 7-cyano-7-deazaguanine biosynthesis.</text>
</comment>
<sequence>MIVKRFEILKEREQGTPALLYPDASSRKGDAAPAGLHLVEPATRLRIAETFTSRQGEGRLTGIPSFFVRTSGCNLRCWFCDTPYASWNPEGERFSIDSLVEQAVNARLPASTETDSQAALHGDSASVHTTTSPVRHVVLTGGEPLIAAGFSELATALRDAGMHVTVETAGTVDVEFPSDLLSLSPKLRASTPDAAQHPKWSQLHERRRMPVHTMRNLISRSPAVQVKFVVDSADEFDEILRVVDDLQVPANDVWIMPQGITVEQLDAAADWLTPWAEQNGFQYCDRMQIRWYGNRRGT</sequence>
<dbReference type="InterPro" id="IPR013785">
    <property type="entry name" value="Aldolase_TIM"/>
</dbReference>
<evidence type="ECO:0000256" key="6">
    <source>
        <dbReference type="ARBA" id="ARBA00023014"/>
    </source>
</evidence>
<evidence type="ECO:0000313" key="11">
    <source>
        <dbReference type="Proteomes" id="UP001202961"/>
    </source>
</evidence>
<reference evidence="10 11" key="1">
    <citation type="journal article" date="2022" name="Syst. Appl. Microbiol.">
        <title>Rhodopirellula aestuarii sp. nov., a novel member of the genus Rhodopirellula isolated from brackish sediments collected in the Tagus River estuary, Portugal.</title>
        <authorList>
            <person name="Vitorino I.R."/>
            <person name="Klimek D."/>
            <person name="Calusinska M."/>
            <person name="Lobo-da-Cunha A."/>
            <person name="Vasconcelos V."/>
            <person name="Lage O.M."/>
        </authorList>
    </citation>
    <scope>NUCLEOTIDE SEQUENCE [LARGE SCALE GENOMIC DNA]</scope>
    <source>
        <strain evidence="10 11">ICT_H3.1</strain>
    </source>
</reference>
<comment type="subunit">
    <text evidence="8">Homodimer.</text>
</comment>
<evidence type="ECO:0000256" key="1">
    <source>
        <dbReference type="ARBA" id="ARBA00022485"/>
    </source>
</evidence>
<feature type="binding site" evidence="8">
    <location>
        <position position="82"/>
    </location>
    <ligand>
        <name>Mg(2+)</name>
        <dbReference type="ChEBI" id="CHEBI:18420"/>
    </ligand>
</feature>
<feature type="domain" description="Radical SAM core" evidence="9">
    <location>
        <begin position="60"/>
        <end position="290"/>
    </location>
</feature>
<comment type="caution">
    <text evidence="8">Lacks conserved residue(s) required for the propagation of feature annotation.</text>
</comment>
<keyword evidence="5 8" id="KW-0408">Iron</keyword>
<feature type="binding site" evidence="8">
    <location>
        <position position="73"/>
    </location>
    <ligand>
        <name>[4Fe-4S] cluster</name>
        <dbReference type="ChEBI" id="CHEBI:49883"/>
        <note>4Fe-4S-S-AdoMet</note>
    </ligand>
</feature>
<evidence type="ECO:0000256" key="5">
    <source>
        <dbReference type="ARBA" id="ARBA00023004"/>
    </source>
</evidence>
<feature type="binding site" evidence="8">
    <location>
        <position position="77"/>
    </location>
    <ligand>
        <name>[4Fe-4S] cluster</name>
        <dbReference type="ChEBI" id="CHEBI:49883"/>
        <note>4Fe-4S-S-AdoMet</note>
    </ligand>
</feature>
<keyword evidence="2 8" id="KW-0949">S-adenosyl-L-methionine</keyword>
<dbReference type="PANTHER" id="PTHR42836:SF1">
    <property type="entry name" value="7-CARBOXY-7-DEAZAGUANINE SYNTHASE"/>
    <property type="match status" value="1"/>
</dbReference>
<evidence type="ECO:0000256" key="4">
    <source>
        <dbReference type="ARBA" id="ARBA00022842"/>
    </source>
</evidence>
<dbReference type="EC" id="4.3.99.3" evidence="8"/>
<organism evidence="10 11">
    <name type="scientific">Aporhodopirellula aestuarii</name>
    <dbReference type="NCBI Taxonomy" id="2950107"/>
    <lineage>
        <taxon>Bacteria</taxon>
        <taxon>Pseudomonadati</taxon>
        <taxon>Planctomycetota</taxon>
        <taxon>Planctomycetia</taxon>
        <taxon>Pirellulales</taxon>
        <taxon>Pirellulaceae</taxon>
        <taxon>Aporhodopirellula</taxon>
    </lineage>
</organism>
<name>A0ABT0UBP3_9BACT</name>
<comment type="catalytic activity">
    <reaction evidence="8">
        <text>6-carboxy-5,6,7,8-tetrahydropterin + H(+) = 7-carboxy-7-carbaguanine + NH4(+)</text>
        <dbReference type="Rhea" id="RHEA:27974"/>
        <dbReference type="ChEBI" id="CHEBI:15378"/>
        <dbReference type="ChEBI" id="CHEBI:28938"/>
        <dbReference type="ChEBI" id="CHEBI:61032"/>
        <dbReference type="ChEBI" id="CHEBI:61036"/>
        <dbReference type="EC" id="4.3.99.3"/>
    </reaction>
</comment>
<dbReference type="CDD" id="cd01335">
    <property type="entry name" value="Radical_SAM"/>
    <property type="match status" value="1"/>
</dbReference>
<dbReference type="InterPro" id="IPR024924">
    <property type="entry name" value="7-CO-7-deazaguanine_synth-like"/>
</dbReference>
<dbReference type="PROSITE" id="PS51918">
    <property type="entry name" value="RADICAL_SAM"/>
    <property type="match status" value="1"/>
</dbReference>
<gene>
    <name evidence="8" type="primary">queE</name>
    <name evidence="10" type="ORF">NB063_26285</name>
</gene>
<keyword evidence="8" id="KW-0671">Queuosine biosynthesis</keyword>
<keyword evidence="1 8" id="KW-0004">4Fe-4S</keyword>
<comment type="cofactor">
    <cofactor evidence="8">
        <name>Mg(2+)</name>
        <dbReference type="ChEBI" id="CHEBI:18420"/>
    </cofactor>
</comment>
<dbReference type="PANTHER" id="PTHR42836">
    <property type="entry name" value="7-CARBOXY-7-DEAZAGUANINE SYNTHASE"/>
    <property type="match status" value="1"/>
</dbReference>
<dbReference type="InterPro" id="IPR007197">
    <property type="entry name" value="rSAM"/>
</dbReference>
<feature type="binding site" evidence="8">
    <location>
        <position position="140"/>
    </location>
    <ligand>
        <name>substrate</name>
    </ligand>
</feature>
<evidence type="ECO:0000256" key="2">
    <source>
        <dbReference type="ARBA" id="ARBA00022691"/>
    </source>
</evidence>
<dbReference type="InterPro" id="IPR058240">
    <property type="entry name" value="rSAM_sf"/>
</dbReference>
<feature type="binding site" evidence="8">
    <location>
        <begin position="54"/>
        <end position="56"/>
    </location>
    <ligand>
        <name>substrate</name>
    </ligand>
</feature>
<feature type="binding site" evidence="8">
    <location>
        <position position="80"/>
    </location>
    <ligand>
        <name>[4Fe-4S] cluster</name>
        <dbReference type="ChEBI" id="CHEBI:49883"/>
        <note>4Fe-4S-S-AdoMet</note>
    </ligand>
</feature>
<feature type="binding site" evidence="8">
    <location>
        <position position="142"/>
    </location>
    <ligand>
        <name>S-adenosyl-L-methionine</name>
        <dbReference type="ChEBI" id="CHEBI:59789"/>
    </ligand>
</feature>
<keyword evidence="6 8" id="KW-0411">Iron-sulfur</keyword>
<dbReference type="HAMAP" id="MF_00917">
    <property type="entry name" value="QueE"/>
    <property type="match status" value="1"/>
</dbReference>
<proteinExistence type="inferred from homology"/>
<comment type="function">
    <text evidence="8">Catalyzes the complex heterocyclic radical-mediated conversion of 6-carboxy-5,6,7,8-tetrahydropterin (CPH4) to 7-carboxy-7-deazaguanine (CDG), a step common to the biosynthetic pathways of all 7-deazapurine-containing compounds.</text>
</comment>
<comment type="similarity">
    <text evidence="8">Belongs to the radical SAM superfamily. 7-carboxy-7-deazaguanine synthase family.</text>
</comment>
<accession>A0ABT0UBP3</accession>
<comment type="cofactor">
    <cofactor evidence="8">
        <name>S-adenosyl-L-methionine</name>
        <dbReference type="ChEBI" id="CHEBI:59789"/>
    </cofactor>
    <text evidence="8">Binds 1 S-adenosyl-L-methionine per subunit.</text>
</comment>
<protein>
    <recommendedName>
        <fullName evidence="8">7-carboxy-7-deazaguanine synthase</fullName>
        <shortName evidence="8">CDG synthase</shortName>
        <ecNumber evidence="8">4.3.99.3</ecNumber>
    </recommendedName>
    <alternativeName>
        <fullName evidence="8">Queuosine biosynthesis protein QueE</fullName>
    </alternativeName>
</protein>
<feature type="binding site" evidence="8">
    <location>
        <begin position="79"/>
        <end position="81"/>
    </location>
    <ligand>
        <name>S-adenosyl-L-methionine</name>
        <dbReference type="ChEBI" id="CHEBI:59789"/>
    </ligand>
</feature>
<dbReference type="SFLD" id="SFLDS00029">
    <property type="entry name" value="Radical_SAM"/>
    <property type="match status" value="1"/>
</dbReference>
<dbReference type="EMBL" id="JAMQBK010000079">
    <property type="protein sequence ID" value="MCM2374139.1"/>
    <property type="molecule type" value="Genomic_DNA"/>
</dbReference>
<comment type="caution">
    <text evidence="10">The sequence shown here is derived from an EMBL/GenBank/DDBJ whole genome shotgun (WGS) entry which is preliminary data.</text>
</comment>
<evidence type="ECO:0000256" key="8">
    <source>
        <dbReference type="HAMAP-Rule" id="MF_00917"/>
    </source>
</evidence>